<sequence>MEIFDQIGTLFEMFRTGELHLLYLIVPLQIVIFAFPCLMLAQYKSKNLRYARALGLIPIINVGALFYYLFAAPEK</sequence>
<dbReference type="Proteomes" id="UP000439994">
    <property type="component" value="Unassembled WGS sequence"/>
</dbReference>
<dbReference type="OrthoDB" id="6401249at2"/>
<evidence type="ECO:0000313" key="3">
    <source>
        <dbReference type="Proteomes" id="UP000439994"/>
    </source>
</evidence>
<keyword evidence="1" id="KW-0812">Transmembrane</keyword>
<evidence type="ECO:0000313" key="2">
    <source>
        <dbReference type="EMBL" id="MUH72009.1"/>
    </source>
</evidence>
<keyword evidence="1" id="KW-0472">Membrane</keyword>
<comment type="caution">
    <text evidence="2">The sequence shown here is derived from an EMBL/GenBank/DDBJ whole genome shotgun (WGS) entry which is preliminary data.</text>
</comment>
<gene>
    <name evidence="2" type="ORF">GNP35_05665</name>
</gene>
<organism evidence="2 3">
    <name type="scientific">Psychrosphaera haliotis</name>
    <dbReference type="NCBI Taxonomy" id="555083"/>
    <lineage>
        <taxon>Bacteria</taxon>
        <taxon>Pseudomonadati</taxon>
        <taxon>Pseudomonadota</taxon>
        <taxon>Gammaproteobacteria</taxon>
        <taxon>Alteromonadales</taxon>
        <taxon>Pseudoalteromonadaceae</taxon>
        <taxon>Psychrosphaera</taxon>
    </lineage>
</organism>
<name>A0A6N8F995_9GAMM</name>
<dbReference type="RefSeq" id="WP_155695222.1">
    <property type="nucleotide sequence ID" value="NZ_WOCD01000003.1"/>
</dbReference>
<accession>A0A6N8F995</accession>
<feature type="transmembrane region" description="Helical" evidence="1">
    <location>
        <begin position="20"/>
        <end position="41"/>
    </location>
</feature>
<evidence type="ECO:0000256" key="1">
    <source>
        <dbReference type="SAM" id="Phobius"/>
    </source>
</evidence>
<proteinExistence type="predicted"/>
<dbReference type="AlphaFoldDB" id="A0A6N8F995"/>
<protein>
    <submittedName>
        <fullName evidence="2">Uncharacterized protein</fullName>
    </submittedName>
</protein>
<dbReference type="EMBL" id="WOCD01000003">
    <property type="protein sequence ID" value="MUH72009.1"/>
    <property type="molecule type" value="Genomic_DNA"/>
</dbReference>
<keyword evidence="1" id="KW-1133">Transmembrane helix</keyword>
<feature type="transmembrane region" description="Helical" evidence="1">
    <location>
        <begin position="53"/>
        <end position="70"/>
    </location>
</feature>
<keyword evidence="3" id="KW-1185">Reference proteome</keyword>
<reference evidence="2 3" key="1">
    <citation type="submission" date="2019-11" db="EMBL/GenBank/DDBJ databases">
        <title>P. haliotis isolates from Z. marina roots.</title>
        <authorList>
            <person name="Cohen M."/>
            <person name="Jospin G."/>
            <person name="Eisen J.A."/>
            <person name="Coil D.A."/>
        </authorList>
    </citation>
    <scope>NUCLEOTIDE SEQUENCE [LARGE SCALE GENOMIC DNA]</scope>
    <source>
        <strain evidence="2 3">UCD-MCMsp1aY</strain>
    </source>
</reference>